<feature type="compositionally biased region" description="Polar residues" evidence="1">
    <location>
        <begin position="25"/>
        <end position="42"/>
    </location>
</feature>
<name>A0AAU9TSS4_EUPED</name>
<feature type="region of interest" description="Disordered" evidence="1">
    <location>
        <begin position="1"/>
        <end position="42"/>
    </location>
</feature>
<feature type="region of interest" description="Disordered" evidence="1">
    <location>
        <begin position="69"/>
        <end position="108"/>
    </location>
</feature>
<gene>
    <name evidence="2" type="ORF">EEDITHA_LOCUS4777</name>
</gene>
<reference evidence="2" key="1">
    <citation type="submission" date="2022-03" db="EMBL/GenBank/DDBJ databases">
        <authorList>
            <person name="Tunstrom K."/>
        </authorList>
    </citation>
    <scope>NUCLEOTIDE SEQUENCE</scope>
</reference>
<evidence type="ECO:0000313" key="3">
    <source>
        <dbReference type="Proteomes" id="UP001153954"/>
    </source>
</evidence>
<keyword evidence="3" id="KW-1185">Reference proteome</keyword>
<protein>
    <submittedName>
        <fullName evidence="2">Uncharacterized protein</fullName>
    </submittedName>
</protein>
<proteinExistence type="predicted"/>
<organism evidence="2 3">
    <name type="scientific">Euphydryas editha</name>
    <name type="common">Edith's checkerspot</name>
    <dbReference type="NCBI Taxonomy" id="104508"/>
    <lineage>
        <taxon>Eukaryota</taxon>
        <taxon>Metazoa</taxon>
        <taxon>Ecdysozoa</taxon>
        <taxon>Arthropoda</taxon>
        <taxon>Hexapoda</taxon>
        <taxon>Insecta</taxon>
        <taxon>Pterygota</taxon>
        <taxon>Neoptera</taxon>
        <taxon>Endopterygota</taxon>
        <taxon>Lepidoptera</taxon>
        <taxon>Glossata</taxon>
        <taxon>Ditrysia</taxon>
        <taxon>Papilionoidea</taxon>
        <taxon>Nymphalidae</taxon>
        <taxon>Nymphalinae</taxon>
        <taxon>Euphydryas</taxon>
    </lineage>
</organism>
<comment type="caution">
    <text evidence="2">The sequence shown here is derived from an EMBL/GenBank/DDBJ whole genome shotgun (WGS) entry which is preliminary data.</text>
</comment>
<dbReference type="Proteomes" id="UP001153954">
    <property type="component" value="Unassembled WGS sequence"/>
</dbReference>
<evidence type="ECO:0000256" key="1">
    <source>
        <dbReference type="SAM" id="MobiDB-lite"/>
    </source>
</evidence>
<feature type="compositionally biased region" description="Basic and acidic residues" evidence="1">
    <location>
        <begin position="210"/>
        <end position="225"/>
    </location>
</feature>
<accession>A0AAU9TSS4</accession>
<dbReference type="AlphaFoldDB" id="A0AAU9TSS4"/>
<dbReference type="EMBL" id="CAKOGL010000007">
    <property type="protein sequence ID" value="CAH2088635.1"/>
    <property type="molecule type" value="Genomic_DNA"/>
</dbReference>
<feature type="region of interest" description="Disordered" evidence="1">
    <location>
        <begin position="152"/>
        <end position="225"/>
    </location>
</feature>
<feature type="compositionally biased region" description="Basic and acidic residues" evidence="1">
    <location>
        <begin position="69"/>
        <end position="82"/>
    </location>
</feature>
<sequence length="225" mass="23956">MESQAKTQLPRAGTGTSGIGESRHTSACSPTESGGSNLRFSVSPITGVNAVPEKGGDTTTTLAMDTDCRRTDGTLPLRDNKGRFLKGGVEKTGTIGRETPTPDTSGVNMTETALFAQPKVVLTRVDDVGSHTASRRSSVFSVSGKFWAAESESDSYMSVTSGGRIKGQKRRRKSSLSSGSSGEDNTPKKTTPNRGRGRPPTTGEYVGLAEAKRQLNEEKEREIRL</sequence>
<evidence type="ECO:0000313" key="2">
    <source>
        <dbReference type="EMBL" id="CAH2088635.1"/>
    </source>
</evidence>